<dbReference type="InterPro" id="IPR006311">
    <property type="entry name" value="TAT_signal"/>
</dbReference>
<dbReference type="SUPFAM" id="SSF48208">
    <property type="entry name" value="Six-hairpin glycosidases"/>
    <property type="match status" value="1"/>
</dbReference>
<evidence type="ECO:0000259" key="3">
    <source>
        <dbReference type="Pfam" id="PF17678"/>
    </source>
</evidence>
<evidence type="ECO:0000259" key="2">
    <source>
        <dbReference type="Pfam" id="PF07971"/>
    </source>
</evidence>
<dbReference type="Gene3D" id="1.20.1610.10">
    <property type="entry name" value="alpha-1,2-mannosidases domains"/>
    <property type="match status" value="1"/>
</dbReference>
<feature type="domain" description="Glycosyl hydrolase family 92 N-terminal" evidence="3">
    <location>
        <begin position="61"/>
        <end position="307"/>
    </location>
</feature>
<name>A0A1H0HNU9_9ACTN</name>
<dbReference type="InterPro" id="IPR008928">
    <property type="entry name" value="6-hairpin_glycosidase_sf"/>
</dbReference>
<dbReference type="PANTHER" id="PTHR12143">
    <property type="entry name" value="PEPTIDE N-GLYCANASE PNGASE -RELATED"/>
    <property type="match status" value="1"/>
</dbReference>
<dbReference type="GO" id="GO:0030246">
    <property type="term" value="F:carbohydrate binding"/>
    <property type="evidence" value="ECO:0007669"/>
    <property type="project" value="InterPro"/>
</dbReference>
<dbReference type="FunFam" id="3.30.2080.10:FF:000001">
    <property type="entry name" value="Alpha-1,2-mannosidase subfamily"/>
    <property type="match status" value="1"/>
</dbReference>
<organism evidence="4 5">
    <name type="scientific">Actinacidiphila guanduensis</name>
    <dbReference type="NCBI Taxonomy" id="310781"/>
    <lineage>
        <taxon>Bacteria</taxon>
        <taxon>Bacillati</taxon>
        <taxon>Actinomycetota</taxon>
        <taxon>Actinomycetes</taxon>
        <taxon>Kitasatosporales</taxon>
        <taxon>Streptomycetaceae</taxon>
        <taxon>Actinacidiphila</taxon>
    </lineage>
</organism>
<dbReference type="InterPro" id="IPR014718">
    <property type="entry name" value="GH-type_carb-bd"/>
</dbReference>
<protein>
    <submittedName>
        <fullName evidence="4">Alpha-1,2-mannosidase, putative</fullName>
    </submittedName>
</protein>
<dbReference type="InterPro" id="IPR041371">
    <property type="entry name" value="GH92_N"/>
</dbReference>
<dbReference type="Pfam" id="PF17678">
    <property type="entry name" value="Glyco_hydro_92N"/>
    <property type="match status" value="1"/>
</dbReference>
<evidence type="ECO:0000313" key="5">
    <source>
        <dbReference type="Proteomes" id="UP000199341"/>
    </source>
</evidence>
<dbReference type="Gene3D" id="2.70.98.10">
    <property type="match status" value="1"/>
</dbReference>
<keyword evidence="5" id="KW-1185">Reference proteome</keyword>
<dbReference type="InterPro" id="IPR050883">
    <property type="entry name" value="PNGase"/>
</dbReference>
<evidence type="ECO:0000313" key="4">
    <source>
        <dbReference type="EMBL" id="SDO20838.1"/>
    </source>
</evidence>
<dbReference type="GO" id="GO:0000224">
    <property type="term" value="F:peptide-N4-(N-acetyl-beta-glucosaminyl)asparagine amidase activity"/>
    <property type="evidence" value="ECO:0007669"/>
    <property type="project" value="TreeGrafter"/>
</dbReference>
<evidence type="ECO:0000256" key="1">
    <source>
        <dbReference type="SAM" id="SignalP"/>
    </source>
</evidence>
<dbReference type="STRING" id="310781.SAMN05216259_108134"/>
<dbReference type="Proteomes" id="UP000199341">
    <property type="component" value="Unassembled WGS sequence"/>
</dbReference>
<gene>
    <name evidence="4" type="ORF">SAMN05216259_108134</name>
</gene>
<dbReference type="Gene3D" id="1.20.1050.60">
    <property type="entry name" value="alpha-1,2-mannosidase"/>
    <property type="match status" value="1"/>
</dbReference>
<dbReference type="Pfam" id="PF07971">
    <property type="entry name" value="Glyco_hydro_92"/>
    <property type="match status" value="1"/>
</dbReference>
<dbReference type="RefSeq" id="WP_176930320.1">
    <property type="nucleotide sequence ID" value="NZ_FNIE01000008.1"/>
</dbReference>
<sequence length="780" mass="83023">MTEHGDPFSRRGFLLAGGGAAALAALGSAAPAAAAGSPPAGPVPPAASGAAATAGRAAVDWINPFTGALTTSPDTACGKTFPGAVVPYGLVQLSPDTVSGGDNGSGYSADMTTIEGFSFLHLSGIGCYGDLGQVQVQPQTGDLVTGRDAAKSPFDKATEQAEAGYYSVELDRYGVRVELTAAERAGMLRCTFHEAGTGRLKVDLSRRIGFDGSHTVTQELRLVDAHTVAGSMTADRSGGGWICGNGPTYTVYFCMRFQLPISELGTWDGEKVTRGATAQSGASDSAGFFVEFPVHAGQQVLAKAGISFTGLDGARGNLESSLPDWDFDGARAAARGSWSRAVAKVAAKGGTDEQREIFYSALYHTMIDPRVSSDADGASRFGDGPIRHDGFTQRTVFSGWDVFRAQFPLLTIIDEQVVADQVNTLLALTGSGAVKGLARWELLGTDTDTMIGDPAVNAIAEAYLKGVRGFDADTAYRYCRDVALGPAEVTNRNDFAHWSTLGYCVDTSLSTTLENCYSDYALSRFARATGHHADATALERTAQNYRNLFDPAVGWFRGRNADGSWMGDQDGCVESNPEQQGWFVPHDIEGLAGLLGGREAFNTRLDAIFAQTPPADMMKWNDRYNHSNEPVHQMAFMFVYTGAPWLTQKWSRYVCANAYATGPAGLAGNDDCGQMSAWYVLAAAGFYPVAPASGVYALASPLFDEVAFTTSRGTRFTIEARHNSAQNLYVQSATLDGRPLHRAWITHEEIVRGGRLTFVMGAEPNTAWGSDPKWAPPAGR</sequence>
<dbReference type="NCBIfam" id="TIGR01180">
    <property type="entry name" value="aman2_put"/>
    <property type="match status" value="1"/>
</dbReference>
<dbReference type="InterPro" id="IPR005887">
    <property type="entry name" value="GH92_a_mannosidase_put"/>
</dbReference>
<dbReference type="Gene3D" id="3.30.2080.10">
    <property type="entry name" value="GH92 mannosidase domain"/>
    <property type="match status" value="1"/>
</dbReference>
<keyword evidence="1" id="KW-0732">Signal</keyword>
<feature type="domain" description="Glycosyl hydrolase family 92" evidence="2">
    <location>
        <begin position="313"/>
        <end position="761"/>
    </location>
</feature>
<dbReference type="PANTHER" id="PTHR12143:SF39">
    <property type="entry name" value="SECRETED PROTEIN"/>
    <property type="match status" value="1"/>
</dbReference>
<dbReference type="AlphaFoldDB" id="A0A1H0HNU9"/>
<dbReference type="PROSITE" id="PS51318">
    <property type="entry name" value="TAT"/>
    <property type="match status" value="1"/>
</dbReference>
<proteinExistence type="predicted"/>
<dbReference type="EMBL" id="FNIE01000008">
    <property type="protein sequence ID" value="SDO20838.1"/>
    <property type="molecule type" value="Genomic_DNA"/>
</dbReference>
<feature type="signal peptide" evidence="1">
    <location>
        <begin position="1"/>
        <end position="34"/>
    </location>
</feature>
<reference evidence="4 5" key="1">
    <citation type="submission" date="2016-10" db="EMBL/GenBank/DDBJ databases">
        <authorList>
            <person name="de Groot N.N."/>
        </authorList>
    </citation>
    <scope>NUCLEOTIDE SEQUENCE [LARGE SCALE GENOMIC DNA]</scope>
    <source>
        <strain evidence="4 5">CGMCC 4.2022</strain>
    </source>
</reference>
<dbReference type="InterPro" id="IPR012939">
    <property type="entry name" value="Glyco_hydro_92"/>
</dbReference>
<dbReference type="GO" id="GO:0005975">
    <property type="term" value="P:carbohydrate metabolic process"/>
    <property type="evidence" value="ECO:0007669"/>
    <property type="project" value="InterPro"/>
</dbReference>
<dbReference type="GO" id="GO:0006516">
    <property type="term" value="P:glycoprotein catabolic process"/>
    <property type="evidence" value="ECO:0007669"/>
    <property type="project" value="TreeGrafter"/>
</dbReference>
<feature type="chain" id="PRO_5011632858" evidence="1">
    <location>
        <begin position="35"/>
        <end position="780"/>
    </location>
</feature>
<accession>A0A1H0HNU9</accession>
<dbReference type="GO" id="GO:0005829">
    <property type="term" value="C:cytosol"/>
    <property type="evidence" value="ECO:0007669"/>
    <property type="project" value="TreeGrafter"/>
</dbReference>